<feature type="transmembrane region" description="Helical" evidence="1">
    <location>
        <begin position="17"/>
        <end position="36"/>
    </location>
</feature>
<evidence type="ECO:0008006" key="4">
    <source>
        <dbReference type="Google" id="ProtNLM"/>
    </source>
</evidence>
<feature type="transmembrane region" description="Helical" evidence="1">
    <location>
        <begin position="56"/>
        <end position="77"/>
    </location>
</feature>
<feature type="transmembrane region" description="Helical" evidence="1">
    <location>
        <begin position="195"/>
        <end position="215"/>
    </location>
</feature>
<name>A0ABR8SVZ0_9BACL</name>
<proteinExistence type="predicted"/>
<feature type="transmembrane region" description="Helical" evidence="1">
    <location>
        <begin position="235"/>
        <end position="257"/>
    </location>
</feature>
<sequence>MKARTNSNPWMKKAWQLLIYCILLVSGILFSSYFIIRNYELRDWLDLYTLIIENSMLIIFPVVAVLVYVAPFSSEVNHRFLVYTRMRRDINETIRRRWITNFILTTLFLFFVMFSIFLITRYVEPSLGIANYNLEGYGLSQETVAEDRYTRDTFSRLLRYGDMFYGFFYSLWVAINGALYASIAFFLVLLLKNRFLAFSFPFVLYVVGTFTFYSLKLDKYTFIHSIFPFNRIQNSIGYAFIPFFVIVCINILLFILLRRSLKTAGNLT</sequence>
<keyword evidence="1" id="KW-0812">Transmembrane</keyword>
<gene>
    <name evidence="2" type="ORF">H9647_06345</name>
</gene>
<comment type="caution">
    <text evidence="2">The sequence shown here is derived from an EMBL/GenBank/DDBJ whole genome shotgun (WGS) entry which is preliminary data.</text>
</comment>
<dbReference type="EMBL" id="JACSQL010000002">
    <property type="protein sequence ID" value="MBD7967676.1"/>
    <property type="molecule type" value="Genomic_DNA"/>
</dbReference>
<evidence type="ECO:0000313" key="3">
    <source>
        <dbReference type="Proteomes" id="UP000608071"/>
    </source>
</evidence>
<keyword evidence="3" id="KW-1185">Reference proteome</keyword>
<keyword evidence="1" id="KW-1133">Transmembrane helix</keyword>
<reference evidence="2 3" key="1">
    <citation type="submission" date="2020-08" db="EMBL/GenBank/DDBJ databases">
        <title>A Genomic Blueprint of the Chicken Gut Microbiome.</title>
        <authorList>
            <person name="Gilroy R."/>
            <person name="Ravi A."/>
            <person name="Getino M."/>
            <person name="Pursley I."/>
            <person name="Horton D.L."/>
            <person name="Alikhan N.-F."/>
            <person name="Baker D."/>
            <person name="Gharbi K."/>
            <person name="Hall N."/>
            <person name="Watson M."/>
            <person name="Adriaenssens E.M."/>
            <person name="Foster-Nyarko E."/>
            <person name="Jarju S."/>
            <person name="Secka A."/>
            <person name="Antonio M."/>
            <person name="Oren A."/>
            <person name="Chaudhuri R."/>
            <person name="La Ragione R.M."/>
            <person name="Hildebrand F."/>
            <person name="Pallen M.J."/>
        </authorList>
    </citation>
    <scope>NUCLEOTIDE SEQUENCE [LARGE SCALE GENOMIC DNA]</scope>
    <source>
        <strain evidence="2 3">Sa2BVA9</strain>
    </source>
</reference>
<feature type="transmembrane region" description="Helical" evidence="1">
    <location>
        <begin position="98"/>
        <end position="119"/>
    </location>
</feature>
<feature type="transmembrane region" description="Helical" evidence="1">
    <location>
        <begin position="164"/>
        <end position="188"/>
    </location>
</feature>
<organism evidence="2 3">
    <name type="scientific">Paenibacillus gallinarum</name>
    <dbReference type="NCBI Taxonomy" id="2762232"/>
    <lineage>
        <taxon>Bacteria</taxon>
        <taxon>Bacillati</taxon>
        <taxon>Bacillota</taxon>
        <taxon>Bacilli</taxon>
        <taxon>Bacillales</taxon>
        <taxon>Paenibacillaceae</taxon>
        <taxon>Paenibacillus</taxon>
    </lineage>
</organism>
<dbReference type="RefSeq" id="WP_191798921.1">
    <property type="nucleotide sequence ID" value="NZ_JACSQL010000002.1"/>
</dbReference>
<dbReference type="Proteomes" id="UP000608071">
    <property type="component" value="Unassembled WGS sequence"/>
</dbReference>
<keyword evidence="1" id="KW-0472">Membrane</keyword>
<protein>
    <recommendedName>
        <fullName evidence="4">ABC transporter permease</fullName>
    </recommendedName>
</protein>
<accession>A0ABR8SVZ0</accession>
<evidence type="ECO:0000313" key="2">
    <source>
        <dbReference type="EMBL" id="MBD7967676.1"/>
    </source>
</evidence>
<evidence type="ECO:0000256" key="1">
    <source>
        <dbReference type="SAM" id="Phobius"/>
    </source>
</evidence>